<dbReference type="EMBL" id="MFAT01000024">
    <property type="protein sequence ID" value="OGD86615.1"/>
    <property type="molecule type" value="Genomic_DNA"/>
</dbReference>
<evidence type="ECO:0000256" key="1">
    <source>
        <dbReference type="SAM" id="Phobius"/>
    </source>
</evidence>
<dbReference type="InterPro" id="IPR043723">
    <property type="entry name" value="DUF5665"/>
</dbReference>
<name>A0A1F5G472_9BACT</name>
<evidence type="ECO:0000313" key="3">
    <source>
        <dbReference type="Proteomes" id="UP000176317"/>
    </source>
</evidence>
<dbReference type="Pfam" id="PF18910">
    <property type="entry name" value="DUF5665"/>
    <property type="match status" value="1"/>
</dbReference>
<organism evidence="2 3">
    <name type="scientific">Candidatus Curtissbacteria bacterium RBG_13_35_7</name>
    <dbReference type="NCBI Taxonomy" id="1797705"/>
    <lineage>
        <taxon>Bacteria</taxon>
        <taxon>Candidatus Curtissiibacteriota</taxon>
    </lineage>
</organism>
<feature type="transmembrane region" description="Helical" evidence="1">
    <location>
        <begin position="32"/>
        <end position="53"/>
    </location>
</feature>
<comment type="caution">
    <text evidence="2">The sequence shown here is derived from an EMBL/GenBank/DDBJ whole genome shotgun (WGS) entry which is preliminary data.</text>
</comment>
<accession>A0A1F5G472</accession>
<reference evidence="2 3" key="1">
    <citation type="journal article" date="2016" name="Nat. Commun.">
        <title>Thousands of microbial genomes shed light on interconnected biogeochemical processes in an aquifer system.</title>
        <authorList>
            <person name="Anantharaman K."/>
            <person name="Brown C.T."/>
            <person name="Hug L.A."/>
            <person name="Sharon I."/>
            <person name="Castelle C.J."/>
            <person name="Probst A.J."/>
            <person name="Thomas B.C."/>
            <person name="Singh A."/>
            <person name="Wilkins M.J."/>
            <person name="Karaoz U."/>
            <person name="Brodie E.L."/>
            <person name="Williams K.H."/>
            <person name="Hubbard S.S."/>
            <person name="Banfield J.F."/>
        </authorList>
    </citation>
    <scope>NUCLEOTIDE SEQUENCE [LARGE SCALE GENOMIC DNA]</scope>
</reference>
<dbReference type="AlphaFoldDB" id="A0A1F5G472"/>
<dbReference type="Proteomes" id="UP000176317">
    <property type="component" value="Unassembled WGS sequence"/>
</dbReference>
<keyword evidence="1" id="KW-0472">Membrane</keyword>
<protein>
    <submittedName>
        <fullName evidence="2">Uncharacterized protein</fullName>
    </submittedName>
</protein>
<gene>
    <name evidence="2" type="ORF">A2164_01775</name>
</gene>
<proteinExistence type="predicted"/>
<sequence>MAKEEDIKPGEKFKNIQRPLGKMLLYNFLGGIFWGFGALIGTTIIVAIVAFFATRIDFVPIIGQFVTDIIKEVTQSNHVSPLTQ</sequence>
<evidence type="ECO:0000313" key="2">
    <source>
        <dbReference type="EMBL" id="OGD86615.1"/>
    </source>
</evidence>
<keyword evidence="1" id="KW-0812">Transmembrane</keyword>
<keyword evidence="1" id="KW-1133">Transmembrane helix</keyword>